<evidence type="ECO:0000256" key="7">
    <source>
        <dbReference type="ARBA" id="ARBA00022777"/>
    </source>
</evidence>
<protein>
    <recommendedName>
        <fullName evidence="12">Type III pantothenate kinase</fullName>
    </recommendedName>
</protein>
<accession>A0A3B0UK08</accession>
<dbReference type="InterPro" id="IPR043129">
    <property type="entry name" value="ATPase_NBD"/>
</dbReference>
<evidence type="ECO:0000256" key="1">
    <source>
        <dbReference type="ARBA" id="ARBA00001958"/>
    </source>
</evidence>
<keyword evidence="6" id="KW-0547">Nucleotide-binding</keyword>
<reference evidence="13" key="1">
    <citation type="submission" date="2018-06" db="EMBL/GenBank/DDBJ databases">
        <authorList>
            <person name="Zhirakovskaya E."/>
        </authorList>
    </citation>
    <scope>NUCLEOTIDE SEQUENCE</scope>
</reference>
<evidence type="ECO:0000256" key="6">
    <source>
        <dbReference type="ARBA" id="ARBA00022741"/>
    </source>
</evidence>
<evidence type="ECO:0000256" key="2">
    <source>
        <dbReference type="ARBA" id="ARBA00004496"/>
    </source>
</evidence>
<dbReference type="AlphaFoldDB" id="A0A3B0UK08"/>
<organism evidence="13">
    <name type="scientific">hydrothermal vent metagenome</name>
    <dbReference type="NCBI Taxonomy" id="652676"/>
    <lineage>
        <taxon>unclassified sequences</taxon>
        <taxon>metagenomes</taxon>
        <taxon>ecological metagenomes</taxon>
    </lineage>
</organism>
<dbReference type="PANTHER" id="PTHR34265:SF1">
    <property type="entry name" value="TYPE III PANTOTHENATE KINASE"/>
    <property type="match status" value="1"/>
</dbReference>
<dbReference type="InterPro" id="IPR004619">
    <property type="entry name" value="Type_III_PanK"/>
</dbReference>
<dbReference type="Pfam" id="PF03309">
    <property type="entry name" value="Pan_kinase"/>
    <property type="match status" value="1"/>
</dbReference>
<sequence>MLLALDIGNTNITLGVWNGRSLQHHWRLLTNPAQTADAYGIILKALLKDAGVLTAVKQAIIASVVPTLSHTFAQICQQQLSIPFLMVNANLPMGLTILVDQPDAVGTDRLVNAIAAYDLFQSPCIVIDMGTATKFDLVS</sequence>
<evidence type="ECO:0000313" key="13">
    <source>
        <dbReference type="EMBL" id="VAW31471.1"/>
    </source>
</evidence>
<evidence type="ECO:0000256" key="8">
    <source>
        <dbReference type="ARBA" id="ARBA00022840"/>
    </source>
</evidence>
<keyword evidence="8" id="KW-0067">ATP-binding</keyword>
<dbReference type="GO" id="GO:0015937">
    <property type="term" value="P:coenzyme A biosynthetic process"/>
    <property type="evidence" value="ECO:0007669"/>
    <property type="project" value="UniProtKB-KW"/>
</dbReference>
<keyword evidence="9" id="KW-0630">Potassium</keyword>
<proteinExistence type="inferred from homology"/>
<dbReference type="GO" id="GO:0004594">
    <property type="term" value="F:pantothenate kinase activity"/>
    <property type="evidence" value="ECO:0007669"/>
    <property type="project" value="InterPro"/>
</dbReference>
<dbReference type="GO" id="GO:0005524">
    <property type="term" value="F:ATP binding"/>
    <property type="evidence" value="ECO:0007669"/>
    <property type="project" value="UniProtKB-KW"/>
</dbReference>
<comment type="subunit">
    <text evidence="3">Homodimer.</text>
</comment>
<evidence type="ECO:0000256" key="9">
    <source>
        <dbReference type="ARBA" id="ARBA00022958"/>
    </source>
</evidence>
<dbReference type="GO" id="GO:0005737">
    <property type="term" value="C:cytoplasm"/>
    <property type="evidence" value="ECO:0007669"/>
    <property type="project" value="UniProtKB-SubCell"/>
</dbReference>
<comment type="cofactor">
    <cofactor evidence="1">
        <name>K(+)</name>
        <dbReference type="ChEBI" id="CHEBI:29103"/>
    </cofactor>
</comment>
<dbReference type="NCBIfam" id="TIGR00671">
    <property type="entry name" value="baf"/>
    <property type="match status" value="1"/>
</dbReference>
<dbReference type="CDD" id="cd24015">
    <property type="entry name" value="ASKHA_NBD_PanK-III"/>
    <property type="match status" value="1"/>
</dbReference>
<evidence type="ECO:0000256" key="5">
    <source>
        <dbReference type="ARBA" id="ARBA00022679"/>
    </source>
</evidence>
<feature type="non-terminal residue" evidence="13">
    <location>
        <position position="139"/>
    </location>
</feature>
<dbReference type="SUPFAM" id="SSF53067">
    <property type="entry name" value="Actin-like ATPase domain"/>
    <property type="match status" value="1"/>
</dbReference>
<comment type="subcellular location">
    <subcellularLocation>
        <location evidence="2">Cytoplasm</location>
    </subcellularLocation>
</comment>
<keyword evidence="4" id="KW-0963">Cytoplasm</keyword>
<gene>
    <name evidence="13" type="ORF">MNBD_CHLOROFLEXI01-851</name>
</gene>
<evidence type="ECO:0000256" key="4">
    <source>
        <dbReference type="ARBA" id="ARBA00022490"/>
    </source>
</evidence>
<evidence type="ECO:0000256" key="12">
    <source>
        <dbReference type="ARBA" id="ARBA00040883"/>
    </source>
</evidence>
<evidence type="ECO:0000256" key="11">
    <source>
        <dbReference type="ARBA" id="ARBA00038036"/>
    </source>
</evidence>
<dbReference type="PANTHER" id="PTHR34265">
    <property type="entry name" value="TYPE III PANTOTHENATE KINASE"/>
    <property type="match status" value="1"/>
</dbReference>
<dbReference type="Gene3D" id="3.30.420.40">
    <property type="match status" value="2"/>
</dbReference>
<name>A0A3B0UK08_9ZZZZ</name>
<comment type="similarity">
    <text evidence="11">Belongs to the type III pantothenate kinase family.</text>
</comment>
<dbReference type="EMBL" id="UOEU01000226">
    <property type="protein sequence ID" value="VAW31471.1"/>
    <property type="molecule type" value="Genomic_DNA"/>
</dbReference>
<evidence type="ECO:0000256" key="3">
    <source>
        <dbReference type="ARBA" id="ARBA00011738"/>
    </source>
</evidence>
<keyword evidence="7 13" id="KW-0418">Kinase</keyword>
<keyword evidence="10" id="KW-0173">Coenzyme A biosynthesis</keyword>
<keyword evidence="5 13" id="KW-0808">Transferase</keyword>
<evidence type="ECO:0000256" key="10">
    <source>
        <dbReference type="ARBA" id="ARBA00022993"/>
    </source>
</evidence>